<feature type="region of interest" description="Disordered" evidence="1">
    <location>
        <begin position="1"/>
        <end position="29"/>
    </location>
</feature>
<proteinExistence type="predicted"/>
<accession>A0A5B7HTX8</accession>
<dbReference type="EMBL" id="VSRR010035261">
    <property type="protein sequence ID" value="MPC72707.1"/>
    <property type="molecule type" value="Genomic_DNA"/>
</dbReference>
<evidence type="ECO:0000313" key="3">
    <source>
        <dbReference type="Proteomes" id="UP000324222"/>
    </source>
</evidence>
<reference evidence="2 3" key="1">
    <citation type="submission" date="2019-05" db="EMBL/GenBank/DDBJ databases">
        <title>Another draft genome of Portunus trituberculatus and its Hox gene families provides insights of decapod evolution.</title>
        <authorList>
            <person name="Jeong J.-H."/>
            <person name="Song I."/>
            <person name="Kim S."/>
            <person name="Choi T."/>
            <person name="Kim D."/>
            <person name="Ryu S."/>
            <person name="Kim W."/>
        </authorList>
    </citation>
    <scope>NUCLEOTIDE SEQUENCE [LARGE SCALE GENOMIC DNA]</scope>
    <source>
        <tissue evidence="2">Muscle</tissue>
    </source>
</reference>
<keyword evidence="3" id="KW-1185">Reference proteome</keyword>
<organism evidence="2 3">
    <name type="scientific">Portunus trituberculatus</name>
    <name type="common">Swimming crab</name>
    <name type="synonym">Neptunus trituberculatus</name>
    <dbReference type="NCBI Taxonomy" id="210409"/>
    <lineage>
        <taxon>Eukaryota</taxon>
        <taxon>Metazoa</taxon>
        <taxon>Ecdysozoa</taxon>
        <taxon>Arthropoda</taxon>
        <taxon>Crustacea</taxon>
        <taxon>Multicrustacea</taxon>
        <taxon>Malacostraca</taxon>
        <taxon>Eumalacostraca</taxon>
        <taxon>Eucarida</taxon>
        <taxon>Decapoda</taxon>
        <taxon>Pleocyemata</taxon>
        <taxon>Brachyura</taxon>
        <taxon>Eubrachyura</taxon>
        <taxon>Portunoidea</taxon>
        <taxon>Portunidae</taxon>
        <taxon>Portuninae</taxon>
        <taxon>Portunus</taxon>
    </lineage>
</organism>
<name>A0A5B7HTX8_PORTR</name>
<evidence type="ECO:0000256" key="1">
    <source>
        <dbReference type="SAM" id="MobiDB-lite"/>
    </source>
</evidence>
<protein>
    <submittedName>
        <fullName evidence="2">Uncharacterized protein</fullName>
    </submittedName>
</protein>
<gene>
    <name evidence="2" type="ORF">E2C01_067019</name>
</gene>
<evidence type="ECO:0000313" key="2">
    <source>
        <dbReference type="EMBL" id="MPC72707.1"/>
    </source>
</evidence>
<dbReference type="Proteomes" id="UP000324222">
    <property type="component" value="Unassembled WGS sequence"/>
</dbReference>
<sequence length="29" mass="3042">MAAHCGARSWPCPEPSTLVRPSLSGSTRS</sequence>
<dbReference type="AlphaFoldDB" id="A0A5B7HTX8"/>
<comment type="caution">
    <text evidence="2">The sequence shown here is derived from an EMBL/GenBank/DDBJ whole genome shotgun (WGS) entry which is preliminary data.</text>
</comment>